<dbReference type="Pfam" id="PF22725">
    <property type="entry name" value="GFO_IDH_MocA_C3"/>
    <property type="match status" value="1"/>
</dbReference>
<dbReference type="Proteomes" id="UP001060164">
    <property type="component" value="Chromosome"/>
</dbReference>
<keyword evidence="2" id="KW-0560">Oxidoreductase</keyword>
<organism evidence="5 6">
    <name type="scientific">Ruminococcus gauvreauii</name>
    <dbReference type="NCBI Taxonomy" id="438033"/>
    <lineage>
        <taxon>Bacteria</taxon>
        <taxon>Bacillati</taxon>
        <taxon>Bacillota</taxon>
        <taxon>Clostridia</taxon>
        <taxon>Eubacteriales</taxon>
        <taxon>Oscillospiraceae</taxon>
        <taxon>Ruminococcus</taxon>
    </lineage>
</organism>
<dbReference type="InterPro" id="IPR055170">
    <property type="entry name" value="GFO_IDH_MocA-like_dom"/>
</dbReference>
<protein>
    <submittedName>
        <fullName evidence="5">Gfo/Idh/MocA family oxidoreductase</fullName>
    </submittedName>
</protein>
<evidence type="ECO:0000256" key="2">
    <source>
        <dbReference type="ARBA" id="ARBA00023002"/>
    </source>
</evidence>
<keyword evidence="6" id="KW-1185">Reference proteome</keyword>
<comment type="similarity">
    <text evidence="1">Belongs to the Gfo/Idh/MocA family.</text>
</comment>
<gene>
    <name evidence="5" type="ORF">NQ502_05580</name>
</gene>
<dbReference type="Gene3D" id="3.30.360.10">
    <property type="entry name" value="Dihydrodipicolinate Reductase, domain 2"/>
    <property type="match status" value="1"/>
</dbReference>
<feature type="domain" description="Gfo/Idh/MocA-like oxidoreductase N-terminal" evidence="3">
    <location>
        <begin position="4"/>
        <end position="122"/>
    </location>
</feature>
<sequence length="332" mass="37062">MKKLRIGVIGLGRLGYHHAMNVTKSQRAALTAVSDPFPEALKRAVDNFDVKGYADYKEMIASDEVDAIVVATPTKTHYDVLMDCIATKKPIFVEKPITFTVEESEVIMKEVEKQGVFLQVGFMRRFDPGHMAAKEAIMSGKCGKPIYIHDCQRDPNGPPPAYVPESGGLFVDMGIHDLDVARWLMGREITEIYAQGAVLKHEFLKELNDVDDGQMLLKFQDGGLGMIEISRNANDVYDTRTEVIGLDKSVFVGQNQLTPYTMIGNQEITVDMANWCLGRFKDAYEIEMQTFIDCVLEDKPSQVTAYDGMMGIKLALAATQSYHLGKPVTLEY</sequence>
<proteinExistence type="inferred from homology"/>
<evidence type="ECO:0000313" key="6">
    <source>
        <dbReference type="Proteomes" id="UP001060164"/>
    </source>
</evidence>
<evidence type="ECO:0000259" key="4">
    <source>
        <dbReference type="Pfam" id="PF22725"/>
    </source>
</evidence>
<dbReference type="Gene3D" id="3.40.50.720">
    <property type="entry name" value="NAD(P)-binding Rossmann-like Domain"/>
    <property type="match status" value="1"/>
</dbReference>
<dbReference type="SUPFAM" id="SSF55347">
    <property type="entry name" value="Glyceraldehyde-3-phosphate dehydrogenase-like, C-terminal domain"/>
    <property type="match status" value="1"/>
</dbReference>
<evidence type="ECO:0000256" key="1">
    <source>
        <dbReference type="ARBA" id="ARBA00010928"/>
    </source>
</evidence>
<reference evidence="5" key="1">
    <citation type="journal article" date="2022" name="Cell">
        <title>Design, construction, and in vivo augmentation of a complex gut microbiome.</title>
        <authorList>
            <person name="Cheng A.G."/>
            <person name="Ho P.Y."/>
            <person name="Aranda-Diaz A."/>
            <person name="Jain S."/>
            <person name="Yu F.B."/>
            <person name="Meng X."/>
            <person name="Wang M."/>
            <person name="Iakiviak M."/>
            <person name="Nagashima K."/>
            <person name="Zhao A."/>
            <person name="Murugkar P."/>
            <person name="Patil A."/>
            <person name="Atabakhsh K."/>
            <person name="Weakley A."/>
            <person name="Yan J."/>
            <person name="Brumbaugh A.R."/>
            <person name="Higginbottom S."/>
            <person name="Dimas A."/>
            <person name="Shiver A.L."/>
            <person name="Deutschbauer A."/>
            <person name="Neff N."/>
            <person name="Sonnenburg J.L."/>
            <person name="Huang K.C."/>
            <person name="Fischbach M.A."/>
        </authorList>
    </citation>
    <scope>NUCLEOTIDE SEQUENCE</scope>
    <source>
        <strain evidence="5">DSM 19829</strain>
    </source>
</reference>
<dbReference type="EMBL" id="CP102290">
    <property type="protein sequence ID" value="UWP60508.1"/>
    <property type="molecule type" value="Genomic_DNA"/>
</dbReference>
<dbReference type="SUPFAM" id="SSF51735">
    <property type="entry name" value="NAD(P)-binding Rossmann-fold domains"/>
    <property type="match status" value="1"/>
</dbReference>
<feature type="domain" description="GFO/IDH/MocA-like oxidoreductase" evidence="4">
    <location>
        <begin position="131"/>
        <end position="247"/>
    </location>
</feature>
<evidence type="ECO:0000313" key="5">
    <source>
        <dbReference type="EMBL" id="UWP60508.1"/>
    </source>
</evidence>
<dbReference type="InterPro" id="IPR036291">
    <property type="entry name" value="NAD(P)-bd_dom_sf"/>
</dbReference>
<dbReference type="Pfam" id="PF01408">
    <property type="entry name" value="GFO_IDH_MocA"/>
    <property type="match status" value="1"/>
</dbReference>
<dbReference type="PANTHER" id="PTHR42840:SF3">
    <property type="entry name" value="BINDING ROSSMANN FOLD OXIDOREDUCTASE, PUTATIVE (AFU_ORTHOLOGUE AFUA_2G10240)-RELATED"/>
    <property type="match status" value="1"/>
</dbReference>
<dbReference type="InterPro" id="IPR000683">
    <property type="entry name" value="Gfo/Idh/MocA-like_OxRdtase_N"/>
</dbReference>
<accession>A0ABY5VK13</accession>
<name>A0ABY5VK13_9FIRM</name>
<dbReference type="RefSeq" id="WP_028530082.1">
    <property type="nucleotide sequence ID" value="NZ_CABLBR010000042.1"/>
</dbReference>
<evidence type="ECO:0000259" key="3">
    <source>
        <dbReference type="Pfam" id="PF01408"/>
    </source>
</evidence>
<dbReference type="PANTHER" id="PTHR42840">
    <property type="entry name" value="NAD(P)-BINDING ROSSMANN-FOLD SUPERFAMILY PROTEIN-RELATED"/>
    <property type="match status" value="1"/>
</dbReference>